<dbReference type="Gene3D" id="3.30.70.1990">
    <property type="match status" value="1"/>
</dbReference>
<proteinExistence type="predicted"/>
<dbReference type="InterPro" id="IPR036188">
    <property type="entry name" value="FAD/NAD-bd_sf"/>
</dbReference>
<dbReference type="GO" id="GO:0016491">
    <property type="term" value="F:oxidoreductase activity"/>
    <property type="evidence" value="ECO:0007669"/>
    <property type="project" value="InterPro"/>
</dbReference>
<reference evidence="2 3" key="1">
    <citation type="submission" date="2024-02" db="EMBL/GenBank/DDBJ databases">
        <title>Genome analysis and characterization of Microbaculum marinisediminis sp. nov., isolated from marine sediment.</title>
        <authorList>
            <person name="Du Z.-J."/>
            <person name="Ye Y.-Q."/>
            <person name="Zhang Z.-R."/>
            <person name="Yuan S.-M."/>
            <person name="Zhang X.-Y."/>
        </authorList>
    </citation>
    <scope>NUCLEOTIDE SEQUENCE [LARGE SCALE GENOMIC DNA]</scope>
    <source>
        <strain evidence="2 3">SDUM1044001</strain>
    </source>
</reference>
<organism evidence="2 3">
    <name type="scientific">Microbaculum marinum</name>
    <dbReference type="NCBI Taxonomy" id="1764581"/>
    <lineage>
        <taxon>Bacteria</taxon>
        <taxon>Pseudomonadati</taxon>
        <taxon>Pseudomonadota</taxon>
        <taxon>Alphaproteobacteria</taxon>
        <taxon>Hyphomicrobiales</taxon>
        <taxon>Tepidamorphaceae</taxon>
        <taxon>Microbaculum</taxon>
    </lineage>
</organism>
<protein>
    <submittedName>
        <fullName evidence="2">FAD-dependent oxidoreductase</fullName>
    </submittedName>
</protein>
<accession>A0AAW9RTY4</accession>
<dbReference type="PANTHER" id="PTHR42923">
    <property type="entry name" value="PROTOPORPHYRINOGEN OXIDASE"/>
    <property type="match status" value="1"/>
</dbReference>
<dbReference type="InterPro" id="IPR050464">
    <property type="entry name" value="Zeta_carotene_desat/Oxidored"/>
</dbReference>
<keyword evidence="3" id="KW-1185">Reference proteome</keyword>
<name>A0AAW9RTY4_9HYPH</name>
<dbReference type="EMBL" id="JAZHOF010000005">
    <property type="protein sequence ID" value="MEJ8572413.1"/>
    <property type="molecule type" value="Genomic_DNA"/>
</dbReference>
<comment type="caution">
    <text evidence="2">The sequence shown here is derived from an EMBL/GenBank/DDBJ whole genome shotgun (WGS) entry which is preliminary data.</text>
</comment>
<feature type="domain" description="Amine oxidase" evidence="1">
    <location>
        <begin position="10"/>
        <end position="277"/>
    </location>
</feature>
<dbReference type="Gene3D" id="1.10.405.20">
    <property type="match status" value="1"/>
</dbReference>
<dbReference type="Gene3D" id="3.50.50.60">
    <property type="entry name" value="FAD/NAD(P)-binding domain"/>
    <property type="match status" value="1"/>
</dbReference>
<sequence>MKIAVIGSGISGLSAAWLLSRDHEVTLFEQGHRLGGHTNTVDMSLAEGDVPVDTGFIVYNEENYPNLTALLAYLGVETVPARMSFALSFGNGAYEYSGSLAGFFGQPANALDPGHWKLFFEILRFFREAPAAIERDEGPLTLGDALASRGYSRRFVESHLLPMAAAIWSTPMDRMLQYPAGSFLRFYRNHGLLRLIGRPQWRTVANGAREYVRRLVCDGRIDVRPDSPVSGVTRRGSRVYVQVRDAALHAFDHVIIATHADQALRLLSDADDLEQDLLGAFRYQANRAVLHTDRSLMPRRRRLWASWNYMKVDDGAETEMCVSYWMNSLQKLATDTDVFVTLNPPRMPDPGRTHGSFSYDHPVFDGRAVAARERLWSLQGRRRTWFCGSYFGDGFHEDGIQSGLAVAEQVGDVRRPWSVPDESGRIRLVPPAVGVQLPEAAE</sequence>
<dbReference type="PANTHER" id="PTHR42923:SF17">
    <property type="entry name" value="AMINE OXIDASE DOMAIN-CONTAINING PROTEIN"/>
    <property type="match status" value="1"/>
</dbReference>
<evidence type="ECO:0000259" key="1">
    <source>
        <dbReference type="Pfam" id="PF01593"/>
    </source>
</evidence>
<dbReference type="Pfam" id="PF01593">
    <property type="entry name" value="Amino_oxidase"/>
    <property type="match status" value="1"/>
</dbReference>
<gene>
    <name evidence="2" type="ORF">V3328_13060</name>
</gene>
<dbReference type="RefSeq" id="WP_340330116.1">
    <property type="nucleotide sequence ID" value="NZ_JAZHOF010000005.1"/>
</dbReference>
<dbReference type="Proteomes" id="UP001378188">
    <property type="component" value="Unassembled WGS sequence"/>
</dbReference>
<dbReference type="AlphaFoldDB" id="A0AAW9RTY4"/>
<evidence type="ECO:0000313" key="3">
    <source>
        <dbReference type="Proteomes" id="UP001378188"/>
    </source>
</evidence>
<evidence type="ECO:0000313" key="2">
    <source>
        <dbReference type="EMBL" id="MEJ8572413.1"/>
    </source>
</evidence>
<dbReference type="SUPFAM" id="SSF51905">
    <property type="entry name" value="FAD/NAD(P)-binding domain"/>
    <property type="match status" value="1"/>
</dbReference>
<dbReference type="InterPro" id="IPR002937">
    <property type="entry name" value="Amino_oxidase"/>
</dbReference>